<dbReference type="InterPro" id="IPR013655">
    <property type="entry name" value="PAS_fold_3"/>
</dbReference>
<dbReference type="SMART" id="SM00091">
    <property type="entry name" value="PAS"/>
    <property type="match status" value="3"/>
</dbReference>
<evidence type="ECO:0000256" key="5">
    <source>
        <dbReference type="ARBA" id="ARBA00022741"/>
    </source>
</evidence>
<comment type="catalytic activity">
    <reaction evidence="1">
        <text>ATP + protein L-histidine = ADP + protein N-phospho-L-histidine.</text>
        <dbReference type="EC" id="2.7.13.3"/>
    </reaction>
</comment>
<evidence type="ECO:0000256" key="3">
    <source>
        <dbReference type="ARBA" id="ARBA00022553"/>
    </source>
</evidence>
<dbReference type="InterPro" id="IPR011006">
    <property type="entry name" value="CheY-like_superfamily"/>
</dbReference>
<dbReference type="GO" id="GO:0006355">
    <property type="term" value="P:regulation of DNA-templated transcription"/>
    <property type="evidence" value="ECO:0007669"/>
    <property type="project" value="InterPro"/>
</dbReference>
<evidence type="ECO:0000256" key="8">
    <source>
        <dbReference type="ARBA" id="ARBA00023012"/>
    </source>
</evidence>
<dbReference type="CDD" id="cd17546">
    <property type="entry name" value="REC_hyHK_CKI1_RcsC-like"/>
    <property type="match status" value="1"/>
</dbReference>
<feature type="domain" description="Histidine kinase" evidence="13">
    <location>
        <begin position="977"/>
        <end position="1198"/>
    </location>
</feature>
<feature type="domain" description="PAC" evidence="16">
    <location>
        <begin position="909"/>
        <end position="960"/>
    </location>
</feature>
<proteinExistence type="predicted"/>
<dbReference type="InterPro" id="IPR005467">
    <property type="entry name" value="His_kinase_dom"/>
</dbReference>
<dbReference type="SMART" id="SM00388">
    <property type="entry name" value="HisKA"/>
    <property type="match status" value="1"/>
</dbReference>
<dbReference type="Pfam" id="PF01590">
    <property type="entry name" value="GAF"/>
    <property type="match status" value="2"/>
</dbReference>
<dbReference type="PROSITE" id="PS50112">
    <property type="entry name" value="PAS"/>
    <property type="match status" value="3"/>
</dbReference>
<dbReference type="GO" id="GO:0000155">
    <property type="term" value="F:phosphorelay sensor kinase activity"/>
    <property type="evidence" value="ECO:0007669"/>
    <property type="project" value="InterPro"/>
</dbReference>
<dbReference type="SMART" id="SM00448">
    <property type="entry name" value="REC"/>
    <property type="match status" value="1"/>
</dbReference>
<dbReference type="SUPFAM" id="SSF52172">
    <property type="entry name" value="CheY-like"/>
    <property type="match status" value="1"/>
</dbReference>
<dbReference type="InterPro" id="IPR000014">
    <property type="entry name" value="PAS"/>
</dbReference>
<keyword evidence="5" id="KW-0547">Nucleotide-binding</keyword>
<dbReference type="EMBL" id="FOFZ01000012">
    <property type="protein sequence ID" value="SER42881.1"/>
    <property type="molecule type" value="Genomic_DNA"/>
</dbReference>
<feature type="transmembrane region" description="Helical" evidence="12">
    <location>
        <begin position="111"/>
        <end position="131"/>
    </location>
</feature>
<dbReference type="NCBIfam" id="TIGR00229">
    <property type="entry name" value="sensory_box"/>
    <property type="match status" value="3"/>
</dbReference>
<feature type="domain" description="Response regulatory" evidence="14">
    <location>
        <begin position="1231"/>
        <end position="1349"/>
    </location>
</feature>
<keyword evidence="12" id="KW-0812">Transmembrane</keyword>
<protein>
    <recommendedName>
        <fullName evidence="10">Sensory/regulatory protein RpfC</fullName>
        <ecNumber evidence="2">2.7.13.3</ecNumber>
    </recommendedName>
</protein>
<evidence type="ECO:0000256" key="7">
    <source>
        <dbReference type="ARBA" id="ARBA00022840"/>
    </source>
</evidence>
<dbReference type="SUPFAM" id="SSF47384">
    <property type="entry name" value="Homodimeric domain of signal transducing histidine kinase"/>
    <property type="match status" value="1"/>
</dbReference>
<dbReference type="SUPFAM" id="SSF55785">
    <property type="entry name" value="PYP-like sensor domain (PAS domain)"/>
    <property type="match status" value="3"/>
</dbReference>
<dbReference type="Gene3D" id="1.10.287.130">
    <property type="match status" value="1"/>
</dbReference>
<evidence type="ECO:0000256" key="11">
    <source>
        <dbReference type="PROSITE-ProRule" id="PRU00169"/>
    </source>
</evidence>
<evidence type="ECO:0000256" key="9">
    <source>
        <dbReference type="ARBA" id="ARBA00064003"/>
    </source>
</evidence>
<evidence type="ECO:0000256" key="4">
    <source>
        <dbReference type="ARBA" id="ARBA00022679"/>
    </source>
</evidence>
<dbReference type="PROSITE" id="PS50113">
    <property type="entry name" value="PAC"/>
    <property type="match status" value="2"/>
</dbReference>
<evidence type="ECO:0000259" key="15">
    <source>
        <dbReference type="PROSITE" id="PS50112"/>
    </source>
</evidence>
<reference evidence="18" key="1">
    <citation type="submission" date="2016-10" db="EMBL/GenBank/DDBJ databases">
        <authorList>
            <person name="Varghese N."/>
            <person name="Submissions S."/>
        </authorList>
    </citation>
    <scope>NUCLEOTIDE SEQUENCE [LARGE SCALE GENOMIC DNA]</scope>
    <source>
        <strain evidence="18">DSM 15719</strain>
    </source>
</reference>
<keyword evidence="4" id="KW-0808">Transferase</keyword>
<dbReference type="SUPFAM" id="SSF55781">
    <property type="entry name" value="GAF domain-like"/>
    <property type="match status" value="2"/>
</dbReference>
<dbReference type="InterPro" id="IPR004358">
    <property type="entry name" value="Sig_transdc_His_kin-like_C"/>
</dbReference>
<dbReference type="InterPro" id="IPR036890">
    <property type="entry name" value="HATPase_C_sf"/>
</dbReference>
<dbReference type="InterPro" id="IPR003661">
    <property type="entry name" value="HisK_dim/P_dom"/>
</dbReference>
<keyword evidence="12" id="KW-1133">Transmembrane helix</keyword>
<keyword evidence="8" id="KW-0902">Two-component regulatory system</keyword>
<evidence type="ECO:0000256" key="6">
    <source>
        <dbReference type="ARBA" id="ARBA00022777"/>
    </source>
</evidence>
<feature type="domain" description="PAS" evidence="15">
    <location>
        <begin position="832"/>
        <end position="906"/>
    </location>
</feature>
<evidence type="ECO:0000256" key="2">
    <source>
        <dbReference type="ARBA" id="ARBA00012438"/>
    </source>
</evidence>
<dbReference type="Gene3D" id="3.40.50.2300">
    <property type="match status" value="1"/>
</dbReference>
<dbReference type="Pfam" id="PF00512">
    <property type="entry name" value="HisKA"/>
    <property type="match status" value="1"/>
</dbReference>
<dbReference type="Pfam" id="PF00989">
    <property type="entry name" value="PAS"/>
    <property type="match status" value="1"/>
</dbReference>
<dbReference type="OrthoDB" id="9811889at2"/>
<dbReference type="GO" id="GO:0005524">
    <property type="term" value="F:ATP binding"/>
    <property type="evidence" value="ECO:0007669"/>
    <property type="project" value="UniProtKB-KW"/>
</dbReference>
<keyword evidence="12" id="KW-0472">Membrane</keyword>
<dbReference type="InterPro" id="IPR013767">
    <property type="entry name" value="PAS_fold"/>
</dbReference>
<feature type="transmembrane region" description="Helical" evidence="12">
    <location>
        <begin position="44"/>
        <end position="61"/>
    </location>
</feature>
<dbReference type="InterPro" id="IPR000700">
    <property type="entry name" value="PAS-assoc_C"/>
</dbReference>
<dbReference type="InterPro" id="IPR001610">
    <property type="entry name" value="PAC"/>
</dbReference>
<dbReference type="SUPFAM" id="SSF55874">
    <property type="entry name" value="ATPase domain of HSP90 chaperone/DNA topoisomerase II/histidine kinase"/>
    <property type="match status" value="1"/>
</dbReference>
<dbReference type="Gene3D" id="3.30.450.20">
    <property type="entry name" value="PAS domain"/>
    <property type="match status" value="3"/>
</dbReference>
<organism evidence="17 18">
    <name type="scientific">Flavobacterium frigoris</name>
    <dbReference type="NCBI Taxonomy" id="229204"/>
    <lineage>
        <taxon>Bacteria</taxon>
        <taxon>Pseudomonadati</taxon>
        <taxon>Bacteroidota</taxon>
        <taxon>Flavobacteriia</taxon>
        <taxon>Flavobacteriales</taxon>
        <taxon>Flavobacteriaceae</taxon>
        <taxon>Flavobacterium</taxon>
    </lineage>
</organism>
<dbReference type="PANTHER" id="PTHR45339:SF1">
    <property type="entry name" value="HYBRID SIGNAL TRANSDUCTION HISTIDINE KINASE J"/>
    <property type="match status" value="1"/>
</dbReference>
<dbReference type="Gene3D" id="3.30.450.40">
    <property type="match status" value="2"/>
</dbReference>
<feature type="domain" description="PAC" evidence="16">
    <location>
        <begin position="426"/>
        <end position="478"/>
    </location>
</feature>
<dbReference type="Proteomes" id="UP000183658">
    <property type="component" value="Unassembled WGS sequence"/>
</dbReference>
<feature type="domain" description="PAS" evidence="15">
    <location>
        <begin position="248"/>
        <end position="286"/>
    </location>
</feature>
<dbReference type="SMART" id="SM00387">
    <property type="entry name" value="HATPase_c"/>
    <property type="match status" value="1"/>
</dbReference>
<evidence type="ECO:0000313" key="18">
    <source>
        <dbReference type="Proteomes" id="UP000183658"/>
    </source>
</evidence>
<evidence type="ECO:0000259" key="13">
    <source>
        <dbReference type="PROSITE" id="PS50109"/>
    </source>
</evidence>
<dbReference type="PRINTS" id="PR00344">
    <property type="entry name" value="BCTRLSENSOR"/>
</dbReference>
<feature type="transmembrane region" description="Helical" evidence="12">
    <location>
        <begin position="219"/>
        <end position="239"/>
    </location>
</feature>
<dbReference type="InterPro" id="IPR036097">
    <property type="entry name" value="HisK_dim/P_sf"/>
</dbReference>
<accession>A0A1H9P439</accession>
<feature type="transmembrane region" description="Helical" evidence="12">
    <location>
        <begin position="87"/>
        <end position="105"/>
    </location>
</feature>
<name>A0A1H9P439_FLAFI</name>
<dbReference type="FunFam" id="1.10.287.130:FF:000002">
    <property type="entry name" value="Two-component osmosensing histidine kinase"/>
    <property type="match status" value="1"/>
</dbReference>
<dbReference type="PROSITE" id="PS50109">
    <property type="entry name" value="HIS_KIN"/>
    <property type="match status" value="1"/>
</dbReference>
<dbReference type="InterPro" id="IPR029016">
    <property type="entry name" value="GAF-like_dom_sf"/>
</dbReference>
<evidence type="ECO:0000259" key="16">
    <source>
        <dbReference type="PROSITE" id="PS50113"/>
    </source>
</evidence>
<evidence type="ECO:0000256" key="12">
    <source>
        <dbReference type="SAM" id="Phobius"/>
    </source>
</evidence>
<evidence type="ECO:0000256" key="10">
    <source>
        <dbReference type="ARBA" id="ARBA00068150"/>
    </source>
</evidence>
<dbReference type="CDD" id="cd00130">
    <property type="entry name" value="PAS"/>
    <property type="match status" value="3"/>
</dbReference>
<comment type="subunit">
    <text evidence="9">At low DSF concentrations, interacts with RpfF.</text>
</comment>
<dbReference type="Pfam" id="PF02518">
    <property type="entry name" value="HATPase_c"/>
    <property type="match status" value="1"/>
</dbReference>
<dbReference type="CDD" id="cd16922">
    <property type="entry name" value="HATPase_EvgS-ArcB-TorS-like"/>
    <property type="match status" value="1"/>
</dbReference>
<dbReference type="Pfam" id="PF00072">
    <property type="entry name" value="Response_reg"/>
    <property type="match status" value="1"/>
</dbReference>
<dbReference type="InterPro" id="IPR001789">
    <property type="entry name" value="Sig_transdc_resp-reg_receiver"/>
</dbReference>
<keyword evidence="7" id="KW-0067">ATP-binding</keyword>
<dbReference type="InterPro" id="IPR003594">
    <property type="entry name" value="HATPase_dom"/>
</dbReference>
<evidence type="ECO:0000259" key="14">
    <source>
        <dbReference type="PROSITE" id="PS50110"/>
    </source>
</evidence>
<dbReference type="PROSITE" id="PS50110">
    <property type="entry name" value="RESPONSE_REGULATORY"/>
    <property type="match status" value="1"/>
</dbReference>
<dbReference type="CDD" id="cd00082">
    <property type="entry name" value="HisKA"/>
    <property type="match status" value="1"/>
</dbReference>
<keyword evidence="18" id="KW-1185">Reference proteome</keyword>
<gene>
    <name evidence="17" type="ORF">SAMN05444355_11252</name>
</gene>
<feature type="transmembrane region" description="Helical" evidence="12">
    <location>
        <begin position="167"/>
        <end position="184"/>
    </location>
</feature>
<dbReference type="EC" id="2.7.13.3" evidence="2"/>
<keyword evidence="6" id="KW-0418">Kinase</keyword>
<dbReference type="Pfam" id="PF08447">
    <property type="entry name" value="PAS_3"/>
    <property type="match status" value="2"/>
</dbReference>
<evidence type="ECO:0000313" key="17">
    <source>
        <dbReference type="EMBL" id="SER42881.1"/>
    </source>
</evidence>
<dbReference type="PANTHER" id="PTHR45339">
    <property type="entry name" value="HYBRID SIGNAL TRANSDUCTION HISTIDINE KINASE J"/>
    <property type="match status" value="1"/>
</dbReference>
<feature type="transmembrane region" description="Helical" evidence="12">
    <location>
        <begin position="143"/>
        <end position="161"/>
    </location>
</feature>
<dbReference type="InterPro" id="IPR003018">
    <property type="entry name" value="GAF"/>
</dbReference>
<feature type="transmembrane region" description="Helical" evidence="12">
    <location>
        <begin position="189"/>
        <end position="207"/>
    </location>
</feature>
<sequence>MVHYYSFFNPIVSYLGSFGWLSPPKAILSSIGLSVMSISIKTPLLWGTLLVLFALFFFTLYKTKNSLKSILIAKNNDEYIHNKEYQLYLLFFAITTIIVEINYEIFSVRPISLLLINVSTGVFCLIIYAISTISPLIFKNIQKIFIIFYIIYFGIICRNLLFTPTDIIPVIAFTVVFYFAHTVFRPIKLYWFFAATAFSYIVIATYFEMLPLKTTIALFNFSLIIFTINFIQHIIALNIKDKFRFSDQIINNGNSLILVSNRKGEILFCSKTIVPILGYSVDEVMGMLFWNVTEDPEFTGEKFHDTESVERVFVRKLKCKNGEYKHIEWHDKKYTKDLVIGIGHDVTQQIKTQKRYENIVESAYDIIYELDRYGAYIFINKNSEIVTGFTLKELYSSKFEHLIKDGFQQRVLDFYANSTEEMINFPSFEFPIINKNGAEIWISQKVTINRDENRKITGYSVIARDITFLKNIEKEKSERQIKNLKYSAALKVFTSKSYSNNESLESKLKSILEITTITISVNRASYWNYFENKLLCMQLYDLKTNEFSNDQELVKKSSPKYFSTVENKMQIVASDVYANDITRELFVDYIPKNNIVSLLDTPVFINGELKGILCIEAVDEPKQWDNEDINFSRSVSDIIAIAFESKMRLDIENKLTYKSELLAAMTKCNEKFLNSNDIDAIFSDVLLIMGNATKSHRAYYYENDFNTNLISQKYRWVYHNSSLTENNPELQNLPHEFFEELILPILDNKIFEATVSKINNESLKNKLLQVDVISLILFPIFIKNKFHGFLGFDDTSEEKKWSEDEINILQSLASNIASSIERITGQKAMYESEEKFRLLANNIPGTVYLSENDTKYTKIYLNDEIKKLTGYDKSEFLEKRIHYSDLIHPEDFDRVNTESKNRLSKSQPFHFTYRITNKKGEIVWVEEFGDAVINNGKITYIEGIMLDITTRKLAEDAIKSLEYAEAANKAKSEFLANMSHEIRTPLNGIIGFTDLLMKTKLEEVQQKHMITVNQSAHSLLGIVNDILDFSKIEAGKLDLHIEKHQIKDTLNQIIDLIQYESNQKKLHLELQVAPEIPAYFWVDNIRLKQILINLLANAVKFTENGFVKLDISIIEFNKSTSKIRFAVLDSGIGILKKNQQKIFKAFSQEDSSTTKKFGGTGLGLTISNKLLGLMDSQLQLISEIGVGSTFYFDLDLQISNESEIEITPLNKKDAIVRHFDFLSNDFFTAIKIMLVEDNKINMLLLKTIIKNVLPKAIIHEISNGQLALNEYENIMPDIIFMDIQMPIMNGYEATKAIRKLNTGASVPIIAITAGTGVEVNEKCIEAGMNDYISKPIIKSVIEEAIIKWTTS</sequence>
<dbReference type="InterPro" id="IPR035965">
    <property type="entry name" value="PAS-like_dom_sf"/>
</dbReference>
<feature type="modified residue" description="4-aspartylphosphate" evidence="11">
    <location>
        <position position="1282"/>
    </location>
</feature>
<dbReference type="SMART" id="SM00086">
    <property type="entry name" value="PAC"/>
    <property type="match status" value="3"/>
</dbReference>
<evidence type="ECO:0000256" key="1">
    <source>
        <dbReference type="ARBA" id="ARBA00000085"/>
    </source>
</evidence>
<dbReference type="Gene3D" id="3.30.565.10">
    <property type="entry name" value="Histidine kinase-like ATPase, C-terminal domain"/>
    <property type="match status" value="1"/>
</dbReference>
<feature type="domain" description="PAS" evidence="15">
    <location>
        <begin position="352"/>
        <end position="394"/>
    </location>
</feature>
<keyword evidence="3 11" id="KW-0597">Phosphoprotein</keyword>
<dbReference type="FunFam" id="3.30.565.10:FF:000010">
    <property type="entry name" value="Sensor histidine kinase RcsC"/>
    <property type="match status" value="1"/>
</dbReference>